<evidence type="ECO:0000256" key="1">
    <source>
        <dbReference type="SAM" id="Phobius"/>
    </source>
</evidence>
<dbReference type="AlphaFoldDB" id="A0A2U0HW14"/>
<keyword evidence="3" id="KW-1185">Reference proteome</keyword>
<comment type="caution">
    <text evidence="2">The sequence shown here is derived from an EMBL/GenBank/DDBJ whole genome shotgun (WGS) entry which is preliminary data.</text>
</comment>
<proteinExistence type="predicted"/>
<feature type="transmembrane region" description="Helical" evidence="1">
    <location>
        <begin position="70"/>
        <end position="97"/>
    </location>
</feature>
<evidence type="ECO:0000313" key="2">
    <source>
        <dbReference type="EMBL" id="PVW13061.1"/>
    </source>
</evidence>
<feature type="transmembrane region" description="Helical" evidence="1">
    <location>
        <begin position="16"/>
        <end position="49"/>
    </location>
</feature>
<dbReference type="Proteomes" id="UP000245962">
    <property type="component" value="Unassembled WGS sequence"/>
</dbReference>
<dbReference type="EMBL" id="QEHR01000011">
    <property type="protein sequence ID" value="PVW13061.1"/>
    <property type="molecule type" value="Genomic_DNA"/>
</dbReference>
<keyword evidence="1" id="KW-1133">Transmembrane helix</keyword>
<name>A0A2U0HW14_9FLAO</name>
<evidence type="ECO:0000313" key="3">
    <source>
        <dbReference type="Proteomes" id="UP000245962"/>
    </source>
</evidence>
<dbReference type="OrthoDB" id="1454111at2"/>
<dbReference type="RefSeq" id="WP_116695433.1">
    <property type="nucleotide sequence ID" value="NZ_QEHR01000011.1"/>
</dbReference>
<gene>
    <name evidence="2" type="ORF">DDV96_14160</name>
</gene>
<accession>A0A2U0HW14</accession>
<protein>
    <submittedName>
        <fullName evidence="2">Uncharacterized protein</fullName>
    </submittedName>
</protein>
<keyword evidence="1" id="KW-0812">Transmembrane</keyword>
<reference evidence="2 3" key="1">
    <citation type="submission" date="2018-04" db="EMBL/GenBank/DDBJ databases">
        <title>Marixanthomonas spongiae HN-E44 sp. nov., isolated from a marine sponge.</title>
        <authorList>
            <person name="Luo L."/>
            <person name="Zhuang L."/>
        </authorList>
    </citation>
    <scope>NUCLEOTIDE SEQUENCE [LARGE SCALE GENOMIC DNA]</scope>
    <source>
        <strain evidence="2 3">HN-E44</strain>
    </source>
</reference>
<keyword evidence="1" id="KW-0472">Membrane</keyword>
<organism evidence="2 3">
    <name type="scientific">Marixanthomonas spongiae</name>
    <dbReference type="NCBI Taxonomy" id="2174845"/>
    <lineage>
        <taxon>Bacteria</taxon>
        <taxon>Pseudomonadati</taxon>
        <taxon>Bacteroidota</taxon>
        <taxon>Flavobacteriia</taxon>
        <taxon>Flavobacteriales</taxon>
        <taxon>Flavobacteriaceae</taxon>
        <taxon>Marixanthomonas</taxon>
    </lineage>
</organism>
<sequence length="103" mass="12285">MNLRPYWQYYKDLFPFIAGFAIVGSFATNLFWGFVIFCTMALFFGFLGFHVFKKKEYYFYYNLGLTKWKLFMASFVLNLLVGVPLYTILLTFFYFFFGGFTST</sequence>